<feature type="domain" description="Glycosyltransferase 2-like" evidence="2">
    <location>
        <begin position="17"/>
        <end position="113"/>
    </location>
</feature>
<dbReference type="RefSeq" id="WP_216129981.1">
    <property type="nucleotide sequence ID" value="NZ_CP064782.1"/>
</dbReference>
<dbReference type="InterPro" id="IPR001173">
    <property type="entry name" value="Glyco_trans_2-like"/>
</dbReference>
<reference evidence="3" key="1">
    <citation type="submission" date="2020-11" db="EMBL/GenBank/DDBJ databases">
        <title>Azospira inquinata sp. nov.</title>
        <authorList>
            <person name="Moe W.M."/>
            <person name="Mikes M.C."/>
        </authorList>
    </citation>
    <scope>NUCLEOTIDE SEQUENCE</scope>
    <source>
        <strain evidence="3">Azo-3</strain>
    </source>
</reference>
<evidence type="ECO:0000259" key="2">
    <source>
        <dbReference type="Pfam" id="PF00535"/>
    </source>
</evidence>
<proteinExistence type="inferred from homology"/>
<evidence type="ECO:0000313" key="3">
    <source>
        <dbReference type="EMBL" id="QWT47940.1"/>
    </source>
</evidence>
<dbReference type="PANTHER" id="PTHR43630">
    <property type="entry name" value="POLY-BETA-1,6-N-ACETYL-D-GLUCOSAMINE SYNTHASE"/>
    <property type="match status" value="1"/>
</dbReference>
<name>A0A975XTP6_9RHOO</name>
<evidence type="ECO:0000313" key="4">
    <source>
        <dbReference type="Proteomes" id="UP000683428"/>
    </source>
</evidence>
<dbReference type="Proteomes" id="UP000683428">
    <property type="component" value="Chromosome"/>
</dbReference>
<comment type="similarity">
    <text evidence="1">Belongs to the glycosyltransferase 2 family. WaaE/KdtX subfamily.</text>
</comment>
<dbReference type="CDD" id="cd02511">
    <property type="entry name" value="Beta4Glucosyltransferase"/>
    <property type="match status" value="1"/>
</dbReference>
<dbReference type="Pfam" id="PF00535">
    <property type="entry name" value="Glycos_transf_2"/>
    <property type="match status" value="1"/>
</dbReference>
<evidence type="ECO:0000256" key="1">
    <source>
        <dbReference type="ARBA" id="ARBA00038494"/>
    </source>
</evidence>
<dbReference type="KEGG" id="aiq:Azoinq_08630"/>
<dbReference type="PANTHER" id="PTHR43630:SF2">
    <property type="entry name" value="GLYCOSYLTRANSFERASE"/>
    <property type="match status" value="1"/>
</dbReference>
<dbReference type="EMBL" id="CP064782">
    <property type="protein sequence ID" value="QWT47940.1"/>
    <property type="molecule type" value="Genomic_DNA"/>
</dbReference>
<protein>
    <submittedName>
        <fullName evidence="3">Glycosyltransferase family 2 protein</fullName>
    </submittedName>
</protein>
<sequence>MPAPSSAAPCAPRPPLSAVLITLNGARSLDACLASLGFAEEILVVDSGSTDDTRAIAARHGARVLHQDWLGFGPQKQFAVSQARHPWVFCIDADEVVSPALAASLEQALTRAAGGDGPYAYEVPRCNRFLGRYLRHGEGYPDWNLRLFHRDHGRWSEDPVHEHVLADGPVERLSGDLLHDSAESLERYLDKQNRYTSLAAQAALARGKTVTPARLVLSPLIRFVKFYFLRQGFLDGMPGLVHTCIGCYNSFCKYAKMLDSQKTRPSGK</sequence>
<keyword evidence="4" id="KW-1185">Reference proteome</keyword>
<gene>
    <name evidence="3" type="ORF">Azoinq_08630</name>
</gene>
<dbReference type="AlphaFoldDB" id="A0A975XTP6"/>
<organism evidence="3 4">
    <name type="scientific">Azospira inquinata</name>
    <dbReference type="NCBI Taxonomy" id="2785627"/>
    <lineage>
        <taxon>Bacteria</taxon>
        <taxon>Pseudomonadati</taxon>
        <taxon>Pseudomonadota</taxon>
        <taxon>Betaproteobacteria</taxon>
        <taxon>Rhodocyclales</taxon>
        <taxon>Rhodocyclaceae</taxon>
        <taxon>Azospira</taxon>
    </lineage>
</organism>
<accession>A0A975XTP6</accession>